<reference evidence="1" key="1">
    <citation type="submission" date="2015-07" db="EMBL/GenBank/DDBJ databases">
        <title>Adaptation to a free-living lifestyle via gene acquisitions in the diplomonad Trepomonas sp. PC1.</title>
        <authorList>
            <person name="Xu F."/>
            <person name="Jerlstrom-Hultqvist J."/>
            <person name="Kolisko M."/>
            <person name="Simpson A.G.B."/>
            <person name="Roger A.J."/>
            <person name="Svard S.G."/>
            <person name="Andersson J.O."/>
        </authorList>
    </citation>
    <scope>NUCLEOTIDE SEQUENCE</scope>
    <source>
        <strain evidence="1">PC1</strain>
    </source>
</reference>
<evidence type="ECO:0000313" key="1">
    <source>
        <dbReference type="EMBL" id="JAP95451.1"/>
    </source>
</evidence>
<dbReference type="EMBL" id="GDID01001155">
    <property type="protein sequence ID" value="JAP95451.1"/>
    <property type="molecule type" value="Transcribed_RNA"/>
</dbReference>
<organism evidence="1">
    <name type="scientific">Trepomonas sp. PC1</name>
    <dbReference type="NCBI Taxonomy" id="1076344"/>
    <lineage>
        <taxon>Eukaryota</taxon>
        <taxon>Metamonada</taxon>
        <taxon>Diplomonadida</taxon>
        <taxon>Hexamitidae</taxon>
        <taxon>Hexamitinae</taxon>
        <taxon>Trepomonas</taxon>
    </lineage>
</organism>
<feature type="non-terminal residue" evidence="1">
    <location>
        <position position="1"/>
    </location>
</feature>
<gene>
    <name evidence="1" type="ORF">TPC1_11555</name>
</gene>
<sequence length="1898" mass="221036">KQTARLQTGGMAPRKVVAAQAARMQIKPRQTEFLMQKAEPAEDFEEQEEREVVQVQKVEKPKRQPQRQRFESKWSVFTLESIEQDYSLTSRRVAKPRRNLLCKNEYVVSRNHLYQIQQDFPLPVIEPGYSVLNLMKQHVRAFQFEVLQAAQTPTDRTRYVPQIIPMEIEIGDIQQFVNVYEPVGAMVEEVGIVLTPQCKQEMESQDYKCRVIPQSHRVKLQNKFTVKGEDFVEAYADESLQKAAEFETEQLLLEDKIIDELKTLVEAAKADPIIKFVKKLDQERSGQLITLLKEKNLLYGIINAKKNKVDFIDKIIALDRQIHTKMAQQMMEFEREVLSCVFNLENQRSTIGDILAANPEFTQEQIQIIAEKEAKARGTSIFGMLNIYTTSISLAMMHKNFRFIYFIINQWRGTPRKFGQLAQIALNAKLHVKDIKIGVTEAKIFHVDFCPIAFAAFSCSKAFFDVMDENKLTCQMANPEQVNFITIGASANVKDDIEMLKRVEKKISMNYSLGIIAALLCQNKRVLNYLMQKSNFNDDDFTMYKKYLTKQHVEIISQNFKISPQLIKIISSKVDDDTLLRLMKKIQVQQFNIYHGDLMGNLLVNNHTKCANHLIKVGFCFAKSSTDYTQLAKISDLKLFTQIVNVIARHYQQCEMETLGVWTTFITTQIQMKDIERVKITQELFSKIIDADKMFENSETIVTMGFNDTKVKSLKFLQQVCQAMNMKLVNRFTAQAMNQIDFSEVSVDFDVICDGFLDCLPMLTLSYIWQFELFRFAYEKIKNVEGEKQEKAMLHITYQALAVMGQGAEKPRHGFGMKIATKQPQNQQEFQKQAKEMINQIITNKKALVANVYTPRQFLQNEIAHQAYVLTKDQFVTFLANSDKQLTTKETTQQIEKQAIQSNYLTDLQAKLGIQENEKQKNQPIVLINTTLRNEISAAITRKIPNDFNQTLFHFVCCKRTEMLMQMREYQEVLLKQSQGECGLISAIKSLSYETFDPVHYQEIAITIRALKNREAQSQCVYAVFEILKIHNQDQALDNFIQYLFNEFQNETVALLGNKNQFNQNLLHLLLSTNMQQSREKLISILREQDKLEELDSQIDIFHQTPAMVMTQQLSLFNEKIHLRQDILDVEENNILHHILFNIDNLTTDKKNIAKRIEFLQTLNLDFNKLLQQQNKQGYTPLHFVNKSIDYLKHFEKYDLDMAKMSSTRSLFAAQQTEEIMQFLIDHHCNPFQIPPIVNETEVYELQCPFKFIFDLCERSKKYDLIDSLVGKFPQNPMLIKCMISVNSISMLKYLLKMKPVRDERLAQIFAQTLTSQTYNNVSVAQIKELAGKFYLFQTVDKFKFVKEVNQQLMANVLKINLQIDSKTFQKWMFLYKQQSQQFFTIMSQLMTTQNVEGFFKFLIAMVIVDDNISDVDFYMAQMAEKALTLQPELSMVLHSFLAVLPAFQFQNQRHANYKGATKTRLLEYLQQQDKNVLKQLAPNADIHWKGDEQALNLLGEVQYNQKLRMPEYVDVPINNLLLENMGNIYACRVVKTQERTDFSQSTLFQVRNGILCYREVPLKLLGIRKVNSKKYGYIVLQVVKQGLNYLVKTQFVNQRLYDENHRYVDHRVSNNDRYSQRKQKIVLSTRNPSEALAEFRKILGRKSEQTFEQIINEQETLTGQQSPKGFMFMLRDEITFDKDDRHPNLAIRNCHECLTKTLQEKMQQTDIAQLKFIQQQGDLCQMALCYKYKEQIKKIDELTNAQLTNLLWRLKQFRHIPDDSKDLKEEVKEIVRMCQTEMQFLELLNSKKIEDVTIDEILVLHNTTLAKAEMFGLNGILLTKTSKKLIDKDIFVQQTSSYNAKDLKKIMFFSPKMRTGNYPYNMIRFEKGVLATEAMMAQGYSSSWGILLFAEEQ</sequence>
<name>A0A146KJ46_9EUKA</name>
<proteinExistence type="predicted"/>
<accession>A0A146KJ46</accession>
<protein>
    <submittedName>
        <fullName evidence="1">Uncharacterized protein</fullName>
    </submittedName>
</protein>